<comment type="caution">
    <text evidence="2">The sequence shown here is derived from an EMBL/GenBank/DDBJ whole genome shotgun (WGS) entry which is preliminary data.</text>
</comment>
<name>A0A0J1G0Q2_9BURK</name>
<dbReference type="OrthoDB" id="9806955at2"/>
<sequence>MLRPIRCALIAAALLHASLSFADVVLDGRSATPEIIASIADGEAVRIAPVAMKRVEDAHTVLLAAAQDGQQIYGLTVGVGLNKDRKMVDAQGKLTQEIIDASGRFNVGLIHAHSGSVGPDMDVRTARAAMAARLNAMLDGGAGVQTSIVDTYVQFLNRGVTPAMPSGGSLGEADITILSHVGLAMLGEGDVYYQGRKITAAEALGAAGITPIKPYGKDALAILSSNAYSAGMAALALNDMGRLLKVSKLVYALSLQAFNGNVSPLLQDTLGLRPFPYTVQAGNQLRTLLAGSSIWNHDDKRALQDPLSFRSGVYLLGEEDRVYTETRALLTVQLNSSDDNPGVAVGVTPRSTRAQEARGYVKVNGVTGAVLPSANFEPLPWVLSFEETGLVLAHNSLASAQRIIKLNDPHLTGLSRFLGTDQTVHAFGAMEKPPVALAMENKELAMPVSMDYFPVAGDIEDIATNAPRVVERVQQQIDNSFTLLGIELIHAGQAIDLRKQQQPDFTLSPATAGLYTALRGKVAFLDRDRPLTPDFRAAATLLHGYPG</sequence>
<feature type="chain" id="PRO_5005251595" evidence="1">
    <location>
        <begin position="23"/>
        <end position="547"/>
    </location>
</feature>
<feature type="signal peptide" evidence="1">
    <location>
        <begin position="1"/>
        <end position="22"/>
    </location>
</feature>
<keyword evidence="3" id="KW-1185">Reference proteome</keyword>
<dbReference type="CDD" id="cd00332">
    <property type="entry name" value="PAL-HAL"/>
    <property type="match status" value="1"/>
</dbReference>
<gene>
    <name evidence="2" type="ORF">EOS_12795</name>
</gene>
<dbReference type="GO" id="GO:0016841">
    <property type="term" value="F:ammonia-lyase activity"/>
    <property type="evidence" value="ECO:0007669"/>
    <property type="project" value="UniProtKB-ARBA"/>
</dbReference>
<dbReference type="PATRIC" id="fig|908627.4.peg.2847"/>
<protein>
    <submittedName>
        <fullName evidence="2">Sugar transporter</fullName>
    </submittedName>
</protein>
<dbReference type="Pfam" id="PF00221">
    <property type="entry name" value="Lyase_aromatic"/>
    <property type="match status" value="1"/>
</dbReference>
<organism evidence="2 3">
    <name type="scientific">Caballeronia mineralivorans PML1(12)</name>
    <dbReference type="NCBI Taxonomy" id="908627"/>
    <lineage>
        <taxon>Bacteria</taxon>
        <taxon>Pseudomonadati</taxon>
        <taxon>Pseudomonadota</taxon>
        <taxon>Betaproteobacteria</taxon>
        <taxon>Burkholderiales</taxon>
        <taxon>Burkholderiaceae</taxon>
        <taxon>Caballeronia</taxon>
    </lineage>
</organism>
<proteinExistence type="predicted"/>
<dbReference type="Gene3D" id="1.20.200.10">
    <property type="entry name" value="Fumarase/aspartase (Central domain)"/>
    <property type="match status" value="1"/>
</dbReference>
<dbReference type="SUPFAM" id="SSF48557">
    <property type="entry name" value="L-aspartase-like"/>
    <property type="match status" value="1"/>
</dbReference>
<dbReference type="InterPro" id="IPR008948">
    <property type="entry name" value="L-Aspartase-like"/>
</dbReference>
<dbReference type="Proteomes" id="UP000035963">
    <property type="component" value="Unassembled WGS sequence"/>
</dbReference>
<dbReference type="PANTHER" id="PTHR10362">
    <property type="entry name" value="HISTIDINE AMMONIA-LYASE"/>
    <property type="match status" value="1"/>
</dbReference>
<reference evidence="2 3" key="1">
    <citation type="journal article" date="2015" name="Genome Announc.">
        <title>Draft Genome Sequence of Burkholderia sp. Strain PML1(12), an Ectomycorrhizosphere-Inhabiting Bacterium with Effective Mineral-Weathering Ability.</title>
        <authorList>
            <person name="Uroz S."/>
            <person name="Oger P."/>
        </authorList>
    </citation>
    <scope>NUCLEOTIDE SEQUENCE [LARGE SCALE GENOMIC DNA]</scope>
    <source>
        <strain evidence="3">PML1(12)</strain>
    </source>
</reference>
<accession>A0A0J1G0Q2</accession>
<keyword evidence="2" id="KW-0813">Transport</keyword>
<evidence type="ECO:0000256" key="1">
    <source>
        <dbReference type="SAM" id="SignalP"/>
    </source>
</evidence>
<keyword evidence="2" id="KW-0762">Sugar transport</keyword>
<dbReference type="RefSeq" id="WP_047847015.1">
    <property type="nucleotide sequence ID" value="NZ_AEJF01000085.1"/>
</dbReference>
<dbReference type="Gene3D" id="1.10.275.10">
    <property type="entry name" value="Fumarase/aspartase (N-terminal domain)"/>
    <property type="match status" value="1"/>
</dbReference>
<dbReference type="InterPro" id="IPR001106">
    <property type="entry name" value="Aromatic_Lyase"/>
</dbReference>
<dbReference type="InterPro" id="IPR024083">
    <property type="entry name" value="Fumarase/histidase_N"/>
</dbReference>
<keyword evidence="1" id="KW-0732">Signal</keyword>
<dbReference type="EMBL" id="AEJF01000085">
    <property type="protein sequence ID" value="KLU25758.1"/>
    <property type="molecule type" value="Genomic_DNA"/>
</dbReference>
<evidence type="ECO:0000313" key="3">
    <source>
        <dbReference type="Proteomes" id="UP000035963"/>
    </source>
</evidence>
<evidence type="ECO:0000313" key="2">
    <source>
        <dbReference type="EMBL" id="KLU25758.1"/>
    </source>
</evidence>
<dbReference type="AlphaFoldDB" id="A0A0J1G0Q2"/>